<keyword evidence="1 6" id="KW-0813">Transport</keyword>
<evidence type="ECO:0000256" key="2">
    <source>
        <dbReference type="ARBA" id="ARBA00022617"/>
    </source>
</evidence>
<dbReference type="InterPro" id="IPR012292">
    <property type="entry name" value="Globin/Proto"/>
</dbReference>
<keyword evidence="2 6" id="KW-0349">Heme</keyword>
<dbReference type="PROSITE" id="PS01033">
    <property type="entry name" value="GLOBIN"/>
    <property type="match status" value="1"/>
</dbReference>
<dbReference type="Pfam" id="PF00042">
    <property type="entry name" value="Globin"/>
    <property type="match status" value="1"/>
</dbReference>
<keyword evidence="3 6" id="KW-0561">Oxygen transport</keyword>
<dbReference type="Gene3D" id="1.10.490.10">
    <property type="entry name" value="Globins"/>
    <property type="match status" value="1"/>
</dbReference>
<dbReference type="CDD" id="cd01040">
    <property type="entry name" value="Mb-like"/>
    <property type="match status" value="1"/>
</dbReference>
<dbReference type="InterPro" id="IPR044399">
    <property type="entry name" value="Mb-like_M"/>
</dbReference>
<organism evidence="8">
    <name type="scientific">Corethrella appendiculata</name>
    <dbReference type="NCBI Taxonomy" id="1370023"/>
    <lineage>
        <taxon>Eukaryota</taxon>
        <taxon>Metazoa</taxon>
        <taxon>Ecdysozoa</taxon>
        <taxon>Arthropoda</taxon>
        <taxon>Hexapoda</taxon>
        <taxon>Insecta</taxon>
        <taxon>Pterygota</taxon>
        <taxon>Neoptera</taxon>
        <taxon>Endopterygota</taxon>
        <taxon>Diptera</taxon>
        <taxon>Nematocera</taxon>
        <taxon>Culicoidea</taxon>
        <taxon>Chaoboridae</taxon>
        <taxon>Corethrella</taxon>
    </lineage>
</organism>
<evidence type="ECO:0000256" key="4">
    <source>
        <dbReference type="ARBA" id="ARBA00022723"/>
    </source>
</evidence>
<dbReference type="InterPro" id="IPR000971">
    <property type="entry name" value="Globin"/>
</dbReference>
<comment type="similarity">
    <text evidence="6">Belongs to the globin family.</text>
</comment>
<dbReference type="GO" id="GO:0019825">
    <property type="term" value="F:oxygen binding"/>
    <property type="evidence" value="ECO:0007669"/>
    <property type="project" value="InterPro"/>
</dbReference>
<keyword evidence="5" id="KW-0408">Iron</keyword>
<feature type="domain" description="Globin" evidence="7">
    <location>
        <begin position="1"/>
        <end position="148"/>
    </location>
</feature>
<accession>U5EPU4</accession>
<evidence type="ECO:0000256" key="5">
    <source>
        <dbReference type="ARBA" id="ARBA00023004"/>
    </source>
</evidence>
<dbReference type="GO" id="GO:0046872">
    <property type="term" value="F:metal ion binding"/>
    <property type="evidence" value="ECO:0007669"/>
    <property type="project" value="UniProtKB-KW"/>
</dbReference>
<dbReference type="GO" id="GO:0020037">
    <property type="term" value="F:heme binding"/>
    <property type="evidence" value="ECO:0007669"/>
    <property type="project" value="InterPro"/>
</dbReference>
<evidence type="ECO:0000259" key="7">
    <source>
        <dbReference type="PROSITE" id="PS01033"/>
    </source>
</evidence>
<evidence type="ECO:0000256" key="3">
    <source>
        <dbReference type="ARBA" id="ARBA00022621"/>
    </source>
</evidence>
<feature type="non-terminal residue" evidence="8">
    <location>
        <position position="1"/>
    </location>
</feature>
<dbReference type="SUPFAM" id="SSF46458">
    <property type="entry name" value="Globin-like"/>
    <property type="match status" value="1"/>
</dbReference>
<reference evidence="8" key="1">
    <citation type="journal article" date="2014" name="Insect Biochem. Mol. Biol.">
        <title>An insight into the sialome of the frog biting fly, Corethrella appendiculata.</title>
        <authorList>
            <person name="Ribeiro J.M.C."/>
            <person name="Chagas A.C."/>
            <person name="Pham V.M."/>
            <person name="Lounibos L.P."/>
            <person name="Calvo E."/>
        </authorList>
    </citation>
    <scope>NUCLEOTIDE SEQUENCE</scope>
    <source>
        <tissue evidence="8">Salivary glands</tissue>
    </source>
</reference>
<name>U5EPU4_9DIPT</name>
<dbReference type="GO" id="GO:0005344">
    <property type="term" value="F:oxygen carrier activity"/>
    <property type="evidence" value="ECO:0007669"/>
    <property type="project" value="UniProtKB-KW"/>
</dbReference>
<evidence type="ECO:0000256" key="6">
    <source>
        <dbReference type="RuleBase" id="RU000356"/>
    </source>
</evidence>
<dbReference type="AlphaFoldDB" id="U5EPU4"/>
<dbReference type="InterPro" id="IPR009050">
    <property type="entry name" value="Globin-like_sf"/>
</dbReference>
<proteinExistence type="evidence at transcript level"/>
<keyword evidence="4" id="KW-0479">Metal-binding</keyword>
<dbReference type="EMBL" id="GANO01003569">
    <property type="protein sequence ID" value="JAB56302.1"/>
    <property type="molecule type" value="mRNA"/>
</dbReference>
<evidence type="ECO:0000256" key="1">
    <source>
        <dbReference type="ARBA" id="ARBA00022448"/>
    </source>
</evidence>
<dbReference type="PANTHER" id="PTHR47217">
    <property type="entry name" value="GLOBIN-LIKE PROTEIN"/>
    <property type="match status" value="1"/>
</dbReference>
<evidence type="ECO:0000313" key="8">
    <source>
        <dbReference type="EMBL" id="JAB56302.1"/>
    </source>
</evidence>
<dbReference type="PANTHER" id="PTHR47217:SF1">
    <property type="entry name" value="GLOBIN-LIKE PROTEIN"/>
    <property type="match status" value="1"/>
</dbReference>
<sequence length="149" mass="17193">LSENEIAIIERSWNVVKPDLTSAGEAVLYRLFEKYPHNQQYFAQFKNVPLESLKGSTSFRKHVIRVMTVLKNAVEALRLDSADEKIHELFLEVGNNHAKRNITKESYNELRESIFVTLTAACELNSEEQEVWDKFLNCAFDISLTTVKE</sequence>
<protein>
    <submittedName>
        <fullName evidence="8">Putative globin 1</fullName>
    </submittedName>
</protein>